<dbReference type="PROSITE" id="PS51257">
    <property type="entry name" value="PROKAR_LIPOPROTEIN"/>
    <property type="match status" value="1"/>
</dbReference>
<comment type="caution">
    <text evidence="3">The sequence shown here is derived from an EMBL/GenBank/DDBJ whole genome shotgun (WGS) entry which is preliminary data.</text>
</comment>
<name>A0A9Q4B1Q8_SALAG</name>
<reference evidence="3" key="1">
    <citation type="submission" date="2020-06" db="EMBL/GenBank/DDBJ databases">
        <title>Insight into the genomes of haloalkaliphilic bacilli from Kenyan soda lakes.</title>
        <authorList>
            <person name="Mwirichia R."/>
            <person name="Villamizar G.C."/>
            <person name="Poehlein A."/>
            <person name="Mugweru J."/>
            <person name="Kipnyargis A."/>
            <person name="Kiplimo D."/>
            <person name="Orwa P."/>
            <person name="Daniel R."/>
        </authorList>
    </citation>
    <scope>NUCLEOTIDE SEQUENCE</scope>
    <source>
        <strain evidence="3">B1096_S55</strain>
    </source>
</reference>
<evidence type="ECO:0000256" key="1">
    <source>
        <dbReference type="SAM" id="SignalP"/>
    </source>
</evidence>
<dbReference type="AlphaFoldDB" id="A0A9Q4B1Q8"/>
<evidence type="ECO:0000313" key="4">
    <source>
        <dbReference type="Proteomes" id="UP001057753"/>
    </source>
</evidence>
<dbReference type="InterPro" id="IPR048421">
    <property type="entry name" value="YqgU_beta-prop"/>
</dbReference>
<feature type="domain" description="YqgU-like 6-bladed beta-propeller" evidence="2">
    <location>
        <begin position="79"/>
        <end position="341"/>
    </location>
</feature>
<protein>
    <recommendedName>
        <fullName evidence="2">YqgU-like 6-bladed beta-propeller domain-containing protein</fullName>
    </recommendedName>
</protein>
<gene>
    <name evidence="3" type="ORF">HXA33_09105</name>
</gene>
<keyword evidence="4" id="KW-1185">Reference proteome</keyword>
<accession>A0A9Q4B1Q8</accession>
<evidence type="ECO:0000313" key="3">
    <source>
        <dbReference type="EMBL" id="MCR6096714.1"/>
    </source>
</evidence>
<dbReference type="SUPFAM" id="SSF82171">
    <property type="entry name" value="DPP6 N-terminal domain-like"/>
    <property type="match status" value="1"/>
</dbReference>
<sequence>MRIMVYLCMLFLLTACVGDVDQGQRKDTESVPVQDSLAVKAIEVESSVNPEVVGWFDSDHILYNVSEGNSKSSLFRHHLYSGKSTFFASVNGIIEAVYPNENYSLFAVKVSESYAEKTLFIVDEHGTEILSKSIEGVDFSFSWNPYEDTTAALGILDETFNTQLYMIHLGGEEWETVMDFPYYSQWIGKENLAYLNWKDNPYGFKAPLNEWHVASPFSLDSDQRLHDEVIMFYGLSSDYYLTVSTEEESHLTSRFQLHDLNTKEPLEEWESPSFMTESGDWWVPELSYQNNVLYYYEPISDNSRFSLVMLEIKSMEKQELDIFSEASSIKISPDGQFILIGEKLDILLNVETDESDLLIP</sequence>
<proteinExistence type="predicted"/>
<dbReference type="EMBL" id="JABXYM010000001">
    <property type="protein sequence ID" value="MCR6096714.1"/>
    <property type="molecule type" value="Genomic_DNA"/>
</dbReference>
<evidence type="ECO:0000259" key="2">
    <source>
        <dbReference type="Pfam" id="PF21101"/>
    </source>
</evidence>
<keyword evidence="1" id="KW-0732">Signal</keyword>
<feature type="chain" id="PRO_5040416602" description="YqgU-like 6-bladed beta-propeller domain-containing protein" evidence="1">
    <location>
        <begin position="18"/>
        <end position="360"/>
    </location>
</feature>
<dbReference type="Proteomes" id="UP001057753">
    <property type="component" value="Unassembled WGS sequence"/>
</dbReference>
<feature type="signal peptide" evidence="1">
    <location>
        <begin position="1"/>
        <end position="17"/>
    </location>
</feature>
<organism evidence="3 4">
    <name type="scientific">Salipaludibacillus agaradhaerens</name>
    <name type="common">Bacillus agaradhaerens</name>
    <dbReference type="NCBI Taxonomy" id="76935"/>
    <lineage>
        <taxon>Bacteria</taxon>
        <taxon>Bacillati</taxon>
        <taxon>Bacillota</taxon>
        <taxon>Bacilli</taxon>
        <taxon>Bacillales</taxon>
        <taxon>Bacillaceae</taxon>
    </lineage>
</organism>
<dbReference type="Pfam" id="PF21101">
    <property type="entry name" value="YqgU"/>
    <property type="match status" value="1"/>
</dbReference>